<protein>
    <submittedName>
        <fullName evidence="1">CRISPR-associated Csx2 family protein</fullName>
    </submittedName>
</protein>
<dbReference type="CDD" id="cd09732">
    <property type="entry name" value="Csx1_III-U"/>
    <property type="match status" value="1"/>
</dbReference>
<dbReference type="AlphaFoldDB" id="A0A2T0L9Z8"/>
<dbReference type="EMBL" id="PVNE01000047">
    <property type="protein sequence ID" value="PRX38565.1"/>
    <property type="molecule type" value="Genomic_DNA"/>
</dbReference>
<gene>
    <name evidence="1" type="ORF">CLV97_1471</name>
</gene>
<organism evidence="1 2">
    <name type="scientific">Planifilum fimeticola</name>
    <dbReference type="NCBI Taxonomy" id="201975"/>
    <lineage>
        <taxon>Bacteria</taxon>
        <taxon>Bacillati</taxon>
        <taxon>Bacillota</taxon>
        <taxon>Bacilli</taxon>
        <taxon>Bacillales</taxon>
        <taxon>Thermoactinomycetaceae</taxon>
        <taxon>Planifilum</taxon>
    </lineage>
</organism>
<dbReference type="RefSeq" id="WP_106346749.1">
    <property type="nucleotide sequence ID" value="NZ_PVNE01000047.1"/>
</dbReference>
<sequence>MKKLLTFLGNGEYDEGFYTYRGRKATKSRFVQTAIYELFCHKFTDKDQIIIFLTEEAESKNWQDRIGEYGKNKGKKLIGMEKTWNEINSKLLQQNQIRKVRIPSQQDEKHNWELFEIILNEIDEGDEIIFDITHSFRSFPIMALIILNYARILKKASLKKLLYGCWEMNDRGTPPTAPIIDMTEMIPLLDWAYGVESYLKTGNASVIESLTNNKNGSVKIGVTQEEEDALKELTKQSHEFHQMMQTCRAPEIPRGLDNLRDALNQAKSLKIRGSRHFEELIGKMNEKTEGYTGRPIMDDYWAAKWCYDNGLIQQGYTMLQEGIISAVCRVMWKDLTDSKKKDKTRDKIKKWLQGNPSKELLEKIPNIYKFIDNKDDQLSFKKLTEYRNSMNHAGWNTKDIFRKDGISHEKFHEKLDEFLQFFRPLFEELDQLYQDQQEGAATR</sequence>
<evidence type="ECO:0000313" key="2">
    <source>
        <dbReference type="Proteomes" id="UP000237797"/>
    </source>
</evidence>
<dbReference type="InterPro" id="IPR011742">
    <property type="entry name" value="CRISPR-assoc_prot_TM1812"/>
</dbReference>
<dbReference type="InterPro" id="IPR013383">
    <property type="entry name" value="CRISPR-assoc_prot_DxTHG_CS"/>
</dbReference>
<proteinExistence type="predicted"/>
<dbReference type="NCBIfam" id="TIGR02221">
    <property type="entry name" value="cas_TM1812"/>
    <property type="match status" value="1"/>
</dbReference>
<dbReference type="OrthoDB" id="9777703at2"/>
<accession>A0A2T0L9Z8</accession>
<reference evidence="1 2" key="1">
    <citation type="submission" date="2018-03" db="EMBL/GenBank/DDBJ databases">
        <title>Genomic Encyclopedia of Archaeal and Bacterial Type Strains, Phase II (KMG-II): from individual species to whole genera.</title>
        <authorList>
            <person name="Goeker M."/>
        </authorList>
    </citation>
    <scope>NUCLEOTIDE SEQUENCE [LARGE SCALE GENOMIC DNA]</scope>
    <source>
        <strain evidence="1 2">DSM 44946</strain>
    </source>
</reference>
<evidence type="ECO:0000313" key="1">
    <source>
        <dbReference type="EMBL" id="PRX38565.1"/>
    </source>
</evidence>
<dbReference type="NCBIfam" id="TIGR02549">
    <property type="entry name" value="CRISPR_DxTHG"/>
    <property type="match status" value="1"/>
</dbReference>
<name>A0A2T0L9Z8_9BACL</name>
<comment type="caution">
    <text evidence="1">The sequence shown here is derived from an EMBL/GenBank/DDBJ whole genome shotgun (WGS) entry which is preliminary data.</text>
</comment>
<dbReference type="Proteomes" id="UP000237797">
    <property type="component" value="Unassembled WGS sequence"/>
</dbReference>
<keyword evidence="2" id="KW-1185">Reference proteome</keyword>